<sequence>MKAMIVRDGAILMNRSRVRGADGREREIFDLPGGGHEFGETQEEALRRECLEEIGARVRVHGAALVYEVRTWAPDRTHLTFQQVNVAFWAELEAGEEPGLGSAPDGAQVGTAWLPIRDLPSYEVHPAGVAAWLLADPGSRPLGIGPFEIPPEL</sequence>
<reference evidence="4 5" key="1">
    <citation type="submission" date="2014-02" db="EMBL/GenBank/DDBJ databases">
        <title>Genome sequence of Brachybacterium phenoliresistens strain W13A50.</title>
        <authorList>
            <person name="Wang X."/>
        </authorList>
    </citation>
    <scope>NUCLEOTIDE SEQUENCE [LARGE SCALE GENOMIC DNA]</scope>
    <source>
        <strain evidence="4 5">W13A50</strain>
    </source>
</reference>
<dbReference type="PROSITE" id="PS51462">
    <property type="entry name" value="NUDIX"/>
    <property type="match status" value="1"/>
</dbReference>
<dbReference type="Proteomes" id="UP000023067">
    <property type="component" value="Unassembled WGS sequence"/>
</dbReference>
<dbReference type="HOGENOM" id="CLU_037162_18_3_11"/>
<feature type="domain" description="Nudix hydrolase" evidence="3">
    <location>
        <begin position="1"/>
        <end position="135"/>
    </location>
</feature>
<dbReference type="InterPro" id="IPR015797">
    <property type="entry name" value="NUDIX_hydrolase-like_dom_sf"/>
</dbReference>
<comment type="cofactor">
    <cofactor evidence="1">
        <name>Mg(2+)</name>
        <dbReference type="ChEBI" id="CHEBI:18420"/>
    </cofactor>
</comment>
<evidence type="ECO:0000313" key="4">
    <source>
        <dbReference type="EMBL" id="EWS80410.1"/>
    </source>
</evidence>
<keyword evidence="5" id="KW-1185">Reference proteome</keyword>
<organism evidence="4 5">
    <name type="scientific">Brachybacterium phenoliresistens</name>
    <dbReference type="NCBI Taxonomy" id="396014"/>
    <lineage>
        <taxon>Bacteria</taxon>
        <taxon>Bacillati</taxon>
        <taxon>Actinomycetota</taxon>
        <taxon>Actinomycetes</taxon>
        <taxon>Micrococcales</taxon>
        <taxon>Dermabacteraceae</taxon>
        <taxon>Brachybacterium</taxon>
    </lineage>
</organism>
<dbReference type="GO" id="GO:0016787">
    <property type="term" value="F:hydrolase activity"/>
    <property type="evidence" value="ECO:0007669"/>
    <property type="project" value="UniProtKB-KW"/>
</dbReference>
<dbReference type="EMBL" id="JDYK01000015">
    <property type="protein sequence ID" value="EWS80410.1"/>
    <property type="molecule type" value="Genomic_DNA"/>
</dbReference>
<dbReference type="Pfam" id="PF00293">
    <property type="entry name" value="NUDIX"/>
    <property type="match status" value="1"/>
</dbReference>
<dbReference type="AlphaFoldDB" id="Z9JPT4"/>
<accession>Z9JPT4</accession>
<dbReference type="PATRIC" id="fig|396014.3.peg.2684"/>
<dbReference type="STRING" id="396014.BF93_03280"/>
<evidence type="ECO:0000313" key="5">
    <source>
        <dbReference type="Proteomes" id="UP000023067"/>
    </source>
</evidence>
<dbReference type="PRINTS" id="PR00502">
    <property type="entry name" value="NUDIXFAMILY"/>
</dbReference>
<name>Z9JPT4_9MICO</name>
<proteinExistence type="predicted"/>
<dbReference type="eggNOG" id="COG1051">
    <property type="taxonomic scope" value="Bacteria"/>
</dbReference>
<protein>
    <submittedName>
        <fullName evidence="4">ADP-ribose pyrophosphatase</fullName>
    </submittedName>
</protein>
<keyword evidence="2" id="KW-0378">Hydrolase</keyword>
<comment type="caution">
    <text evidence="4">The sequence shown here is derived from an EMBL/GenBank/DDBJ whole genome shotgun (WGS) entry which is preliminary data.</text>
</comment>
<dbReference type="PANTHER" id="PTHR43046">
    <property type="entry name" value="GDP-MANNOSE MANNOSYL HYDROLASE"/>
    <property type="match status" value="1"/>
</dbReference>
<dbReference type="Gene3D" id="3.90.79.10">
    <property type="entry name" value="Nucleoside Triphosphate Pyrophosphohydrolase"/>
    <property type="match status" value="1"/>
</dbReference>
<dbReference type="SUPFAM" id="SSF55811">
    <property type="entry name" value="Nudix"/>
    <property type="match status" value="1"/>
</dbReference>
<evidence type="ECO:0000259" key="3">
    <source>
        <dbReference type="PROSITE" id="PS51462"/>
    </source>
</evidence>
<dbReference type="InterPro" id="IPR000086">
    <property type="entry name" value="NUDIX_hydrolase_dom"/>
</dbReference>
<evidence type="ECO:0000256" key="1">
    <source>
        <dbReference type="ARBA" id="ARBA00001946"/>
    </source>
</evidence>
<dbReference type="PANTHER" id="PTHR43046:SF14">
    <property type="entry name" value="MUTT_NUDIX FAMILY PROTEIN"/>
    <property type="match status" value="1"/>
</dbReference>
<evidence type="ECO:0000256" key="2">
    <source>
        <dbReference type="ARBA" id="ARBA00022801"/>
    </source>
</evidence>
<gene>
    <name evidence="4" type="ORF">BF93_03280</name>
</gene>
<dbReference type="InterPro" id="IPR020476">
    <property type="entry name" value="Nudix_hydrolase"/>
</dbReference>